<comment type="similarity">
    <text evidence="2">Belongs to the bacterial solute-binding protein SsuA/TauA family.</text>
</comment>
<dbReference type="PROSITE" id="PS51257">
    <property type="entry name" value="PROKAR_LIPOPROTEIN"/>
    <property type="match status" value="1"/>
</dbReference>
<evidence type="ECO:0000256" key="2">
    <source>
        <dbReference type="ARBA" id="ARBA00010742"/>
    </source>
</evidence>
<dbReference type="Proteomes" id="UP000198867">
    <property type="component" value="Unassembled WGS sequence"/>
</dbReference>
<name>A0A1I4Z050_9MICO</name>
<organism evidence="6 7">
    <name type="scientific">Mycetocola miduiensis</name>
    <dbReference type="NCBI Taxonomy" id="995034"/>
    <lineage>
        <taxon>Bacteria</taxon>
        <taxon>Bacillati</taxon>
        <taxon>Actinomycetota</taxon>
        <taxon>Actinomycetes</taxon>
        <taxon>Micrococcales</taxon>
        <taxon>Microbacteriaceae</taxon>
        <taxon>Mycetocola</taxon>
    </lineage>
</organism>
<proteinExistence type="inferred from homology"/>
<dbReference type="Pfam" id="PF09084">
    <property type="entry name" value="NMT1"/>
    <property type="match status" value="1"/>
</dbReference>
<evidence type="ECO:0000259" key="5">
    <source>
        <dbReference type="Pfam" id="PF09084"/>
    </source>
</evidence>
<keyword evidence="3 4" id="KW-0732">Signal</keyword>
<evidence type="ECO:0000256" key="4">
    <source>
        <dbReference type="SAM" id="SignalP"/>
    </source>
</evidence>
<dbReference type="AlphaFoldDB" id="A0A1I4Z050"/>
<dbReference type="InterPro" id="IPR015168">
    <property type="entry name" value="SsuA/THI5"/>
</dbReference>
<sequence length="338" mass="36065">MNHSNARKVKGRVLAGLSIVALGFGMTGCASSDTATASGESGEEVTVRVVTAVDNAYFFAPVQYHEFLGTWEDAGINVEFVAGTTPTLGQILASGEADIALGGGTTEAALRDQGIEQTIVGSNFSPWAMYVVANNNTDATTIEELKGANFGITGAGAPSDFSVHKIAEDLGWNEGDYSTTAFGDVGSMVAGFRSGAVDAIIWMSDTAISLEEEGSGRILGDSSDYVGPTVLESFSVMDKFAAENPEAVRVFFEKYYEMVEKLQAEPELFESVLVEEGKYSPEVAKRLAELELPRMSADGRISDEELDGLSEGAAFSTGDRTNENPLAIEYTYWQDLLK</sequence>
<evidence type="ECO:0000313" key="6">
    <source>
        <dbReference type="EMBL" id="SFN43632.1"/>
    </source>
</evidence>
<dbReference type="Gene3D" id="3.40.190.10">
    <property type="entry name" value="Periplasmic binding protein-like II"/>
    <property type="match status" value="2"/>
</dbReference>
<dbReference type="OrthoDB" id="174578at2"/>
<evidence type="ECO:0000256" key="3">
    <source>
        <dbReference type="ARBA" id="ARBA00022729"/>
    </source>
</evidence>
<accession>A0A1I4Z050</accession>
<comment type="subcellular location">
    <subcellularLocation>
        <location evidence="1">Periplasm</location>
    </subcellularLocation>
</comment>
<reference evidence="7" key="1">
    <citation type="submission" date="2016-10" db="EMBL/GenBank/DDBJ databases">
        <authorList>
            <person name="Varghese N."/>
            <person name="Submissions S."/>
        </authorList>
    </citation>
    <scope>NUCLEOTIDE SEQUENCE [LARGE SCALE GENOMIC DNA]</scope>
    <source>
        <strain evidence="7">CGMCC 1.11101</strain>
    </source>
</reference>
<gene>
    <name evidence="6" type="ORF">SAMN05216219_0640</name>
</gene>
<evidence type="ECO:0000256" key="1">
    <source>
        <dbReference type="ARBA" id="ARBA00004418"/>
    </source>
</evidence>
<protein>
    <submittedName>
        <fullName evidence="6">ABC-type nitrate/sulfonate/bicarbonate transport system, substrate-binding protein</fullName>
    </submittedName>
</protein>
<dbReference type="SUPFAM" id="SSF53850">
    <property type="entry name" value="Periplasmic binding protein-like II"/>
    <property type="match status" value="1"/>
</dbReference>
<dbReference type="PANTHER" id="PTHR30024">
    <property type="entry name" value="ALIPHATIC SULFONATES-BINDING PROTEIN-RELATED"/>
    <property type="match status" value="1"/>
</dbReference>
<keyword evidence="7" id="KW-1185">Reference proteome</keyword>
<dbReference type="STRING" id="995034.SAMN05216219_0640"/>
<feature type="signal peptide" evidence="4">
    <location>
        <begin position="1"/>
        <end position="32"/>
    </location>
</feature>
<evidence type="ECO:0000313" key="7">
    <source>
        <dbReference type="Proteomes" id="UP000198867"/>
    </source>
</evidence>
<dbReference type="EMBL" id="FOVM01000001">
    <property type="protein sequence ID" value="SFN43632.1"/>
    <property type="molecule type" value="Genomic_DNA"/>
</dbReference>
<dbReference type="PANTHER" id="PTHR30024:SF47">
    <property type="entry name" value="TAURINE-BINDING PERIPLASMIC PROTEIN"/>
    <property type="match status" value="1"/>
</dbReference>
<feature type="domain" description="SsuA/THI5-like" evidence="5">
    <location>
        <begin position="68"/>
        <end position="266"/>
    </location>
</feature>
<dbReference type="GO" id="GO:0042597">
    <property type="term" value="C:periplasmic space"/>
    <property type="evidence" value="ECO:0007669"/>
    <property type="project" value="UniProtKB-SubCell"/>
</dbReference>
<feature type="chain" id="PRO_5011572857" evidence="4">
    <location>
        <begin position="33"/>
        <end position="338"/>
    </location>
</feature>